<evidence type="ECO:0000313" key="2">
    <source>
        <dbReference type="Proteomes" id="UP001189429"/>
    </source>
</evidence>
<accession>A0ABN9Q9R6</accession>
<protein>
    <recommendedName>
        <fullName evidence="3">Protein-serine/threonine kinase</fullName>
    </recommendedName>
</protein>
<name>A0ABN9Q9R6_9DINO</name>
<organism evidence="1 2">
    <name type="scientific">Prorocentrum cordatum</name>
    <dbReference type="NCBI Taxonomy" id="2364126"/>
    <lineage>
        <taxon>Eukaryota</taxon>
        <taxon>Sar</taxon>
        <taxon>Alveolata</taxon>
        <taxon>Dinophyceae</taxon>
        <taxon>Prorocentrales</taxon>
        <taxon>Prorocentraceae</taxon>
        <taxon>Prorocentrum</taxon>
    </lineage>
</organism>
<evidence type="ECO:0008006" key="3">
    <source>
        <dbReference type="Google" id="ProtNLM"/>
    </source>
</evidence>
<sequence length="412" mass="44730">MAVAAPLRALLRGRAAPVAQEALRPGACTAARRLPPLGRSGAPARGGSRLPRRHFCAGPGGVAAPAAPVPELVALLRELRAAAGAAGAKEDAPAGGGEGGAGWAADGQARVEAAKPQLQRVLAEAPVASRLELLRPLAALAALPGRPYAVASYMLLFLEEYTRSLGALRDGETISDRAAEIREVLLCFHRSGIAADRIRLLHEHVAQEFPRFEAAGALLPMPAAVRLCHTMLATGLSAPAAVVVLLRSALREPLLHVADDAPELRGLKTIEMLLRLDFLHTLEQLPKDVAEYLSVVRSLRYYDRDVRRDTALSYQLAFFLRKHGFPAERHMLGPYPLRVCDPEARINFEPVEERAWRPGLQEEPPARKRRHLEAVGWRSIEVTSSTWGALGSYESKAAHVRQLLKRHELLDA</sequence>
<gene>
    <name evidence="1" type="ORF">PCOR1329_LOCUS9387</name>
</gene>
<evidence type="ECO:0000313" key="1">
    <source>
        <dbReference type="EMBL" id="CAK0801536.1"/>
    </source>
</evidence>
<dbReference type="EMBL" id="CAUYUJ010002611">
    <property type="protein sequence ID" value="CAK0801536.1"/>
    <property type="molecule type" value="Genomic_DNA"/>
</dbReference>
<keyword evidence="2" id="KW-1185">Reference proteome</keyword>
<proteinExistence type="predicted"/>
<reference evidence="1" key="1">
    <citation type="submission" date="2023-10" db="EMBL/GenBank/DDBJ databases">
        <authorList>
            <person name="Chen Y."/>
            <person name="Shah S."/>
            <person name="Dougan E. K."/>
            <person name="Thang M."/>
            <person name="Chan C."/>
        </authorList>
    </citation>
    <scope>NUCLEOTIDE SEQUENCE [LARGE SCALE GENOMIC DNA]</scope>
</reference>
<dbReference type="Proteomes" id="UP001189429">
    <property type="component" value="Unassembled WGS sequence"/>
</dbReference>
<comment type="caution">
    <text evidence="1">The sequence shown here is derived from an EMBL/GenBank/DDBJ whole genome shotgun (WGS) entry which is preliminary data.</text>
</comment>